<dbReference type="AlphaFoldDB" id="A0A7X1E341"/>
<keyword evidence="1" id="KW-0808">Transferase</keyword>
<dbReference type="Pfam" id="PF13692">
    <property type="entry name" value="Glyco_trans_1_4"/>
    <property type="match status" value="1"/>
</dbReference>
<protein>
    <submittedName>
        <fullName evidence="1">Glycosyltransferase</fullName>
    </submittedName>
</protein>
<organism evidence="1 2">
    <name type="scientific">Puniceicoccus vermicola</name>
    <dbReference type="NCBI Taxonomy" id="388746"/>
    <lineage>
        <taxon>Bacteria</taxon>
        <taxon>Pseudomonadati</taxon>
        <taxon>Verrucomicrobiota</taxon>
        <taxon>Opitutia</taxon>
        <taxon>Puniceicoccales</taxon>
        <taxon>Puniceicoccaceae</taxon>
        <taxon>Puniceicoccus</taxon>
    </lineage>
</organism>
<evidence type="ECO:0000313" key="2">
    <source>
        <dbReference type="Proteomes" id="UP000525652"/>
    </source>
</evidence>
<sequence length="360" mass="40529">MKMIKKMAGLGLQMRTRLWREYSRLVLVRDNAGWAIDVEMKAVGEISRRIGLNVKEKDFWQRYSKRQSIFWGSQFSLLKDDWLKNEHRNATAMFHGLPGTGHPEFDELFSRIEKHKDQLQRVQVTHREMEEALVSVGIRKEILHRIPIGIDGRVFQPFSHTDRERTRATLGVPGNAFVVGSFQKDGNGWGEGLEPKLIKGPDLFVEACALLAAAHPNVFVLLSGPARGYVKEGLKEKGVPFVHRQFENPEEVGTLYPALDAYLVSSRQEGGPNAILESMATGVPLVSTPVGQATDLIHDGENALLVPKEDSQAMGEALLQIARGEVDRDSLRSHGFVTAQENDYRSQDPLWKKFFEGFVE</sequence>
<keyword evidence="2" id="KW-1185">Reference proteome</keyword>
<dbReference type="SUPFAM" id="SSF53756">
    <property type="entry name" value="UDP-Glycosyltransferase/glycogen phosphorylase"/>
    <property type="match status" value="1"/>
</dbReference>
<accession>A0A7X1E341</accession>
<gene>
    <name evidence="1" type="ORF">H5P30_04820</name>
</gene>
<dbReference type="PANTHER" id="PTHR12526">
    <property type="entry name" value="GLYCOSYLTRANSFERASE"/>
    <property type="match status" value="1"/>
</dbReference>
<dbReference type="EMBL" id="JACHVA010000046">
    <property type="protein sequence ID" value="MBC2601100.1"/>
    <property type="molecule type" value="Genomic_DNA"/>
</dbReference>
<comment type="caution">
    <text evidence="1">The sequence shown here is derived from an EMBL/GenBank/DDBJ whole genome shotgun (WGS) entry which is preliminary data.</text>
</comment>
<dbReference type="Proteomes" id="UP000525652">
    <property type="component" value="Unassembled WGS sequence"/>
</dbReference>
<reference evidence="1 2" key="1">
    <citation type="submission" date="2020-07" db="EMBL/GenBank/DDBJ databases">
        <authorList>
            <person name="Feng X."/>
        </authorList>
    </citation>
    <scope>NUCLEOTIDE SEQUENCE [LARGE SCALE GENOMIC DNA]</scope>
    <source>
        <strain evidence="1 2">JCM14086</strain>
    </source>
</reference>
<name>A0A7X1E341_9BACT</name>
<proteinExistence type="predicted"/>
<dbReference type="GO" id="GO:0016740">
    <property type="term" value="F:transferase activity"/>
    <property type="evidence" value="ECO:0007669"/>
    <property type="project" value="UniProtKB-KW"/>
</dbReference>
<dbReference type="RefSeq" id="WP_185691825.1">
    <property type="nucleotide sequence ID" value="NZ_JACHVA010000046.1"/>
</dbReference>
<dbReference type="Gene3D" id="3.40.50.2000">
    <property type="entry name" value="Glycogen Phosphorylase B"/>
    <property type="match status" value="2"/>
</dbReference>
<evidence type="ECO:0000313" key="1">
    <source>
        <dbReference type="EMBL" id="MBC2601100.1"/>
    </source>
</evidence>